<accession>A0ABQ1QNT8</accession>
<dbReference type="InterPro" id="IPR013196">
    <property type="entry name" value="HTH_11"/>
</dbReference>
<evidence type="ECO:0000259" key="1">
    <source>
        <dbReference type="Pfam" id="PF08279"/>
    </source>
</evidence>
<proteinExistence type="predicted"/>
<protein>
    <recommendedName>
        <fullName evidence="1">Helix-turn-helix type 11 domain-containing protein</fullName>
    </recommendedName>
</protein>
<dbReference type="EMBL" id="BMFH01000001">
    <property type="protein sequence ID" value="GGD38443.1"/>
    <property type="molecule type" value="Genomic_DNA"/>
</dbReference>
<organism evidence="2 3">
    <name type="scientific">Muriicola marianensis</name>
    <dbReference type="NCBI Taxonomy" id="1324801"/>
    <lineage>
        <taxon>Bacteria</taxon>
        <taxon>Pseudomonadati</taxon>
        <taxon>Bacteroidota</taxon>
        <taxon>Flavobacteriia</taxon>
        <taxon>Flavobacteriales</taxon>
        <taxon>Flavobacteriaceae</taxon>
        <taxon>Muriicola</taxon>
    </lineage>
</organism>
<feature type="domain" description="Helix-turn-helix type 11" evidence="1">
    <location>
        <begin position="10"/>
        <end position="59"/>
    </location>
</feature>
<dbReference type="RefSeq" id="WP_188368844.1">
    <property type="nucleotide sequence ID" value="NZ_BMFH01000001.1"/>
</dbReference>
<sequence length="95" mass="11208">MNTIKTLERLQKIHSLMENECTGSPYELARKLNISERSIYNLIEYLRDFEAEIGYDRSRKTYYYRNHFVLNLNISLCVGTEDAVTEVLGGSYLRY</sequence>
<dbReference type="Gene3D" id="1.10.10.10">
    <property type="entry name" value="Winged helix-like DNA-binding domain superfamily/Winged helix DNA-binding domain"/>
    <property type="match status" value="1"/>
</dbReference>
<dbReference type="Pfam" id="PF08279">
    <property type="entry name" value="HTH_11"/>
    <property type="match status" value="1"/>
</dbReference>
<keyword evidence="3" id="KW-1185">Reference proteome</keyword>
<evidence type="ECO:0000313" key="2">
    <source>
        <dbReference type="EMBL" id="GGD38443.1"/>
    </source>
</evidence>
<gene>
    <name evidence="2" type="ORF">GCM10011361_01980</name>
</gene>
<reference evidence="3" key="1">
    <citation type="journal article" date="2019" name="Int. J. Syst. Evol. Microbiol.">
        <title>The Global Catalogue of Microorganisms (GCM) 10K type strain sequencing project: providing services to taxonomists for standard genome sequencing and annotation.</title>
        <authorList>
            <consortium name="The Broad Institute Genomics Platform"/>
            <consortium name="The Broad Institute Genome Sequencing Center for Infectious Disease"/>
            <person name="Wu L."/>
            <person name="Ma J."/>
        </authorList>
    </citation>
    <scope>NUCLEOTIDE SEQUENCE [LARGE SCALE GENOMIC DNA]</scope>
    <source>
        <strain evidence="3">CGMCC 1.12606</strain>
    </source>
</reference>
<evidence type="ECO:0000313" key="3">
    <source>
        <dbReference type="Proteomes" id="UP000625780"/>
    </source>
</evidence>
<comment type="caution">
    <text evidence="2">The sequence shown here is derived from an EMBL/GenBank/DDBJ whole genome shotgun (WGS) entry which is preliminary data.</text>
</comment>
<dbReference type="InterPro" id="IPR036388">
    <property type="entry name" value="WH-like_DNA-bd_sf"/>
</dbReference>
<name>A0ABQ1QNT8_9FLAO</name>
<dbReference type="Proteomes" id="UP000625780">
    <property type="component" value="Unassembled WGS sequence"/>
</dbReference>